<evidence type="ECO:0000256" key="7">
    <source>
        <dbReference type="ARBA" id="ARBA00022723"/>
    </source>
</evidence>
<dbReference type="EMBL" id="JAZGQO010000008">
    <property type="protein sequence ID" value="KAK6179830.1"/>
    <property type="molecule type" value="Genomic_DNA"/>
</dbReference>
<reference evidence="23 24" key="1">
    <citation type="submission" date="2024-01" db="EMBL/GenBank/DDBJ databases">
        <title>The genome of the rayed Mediterranean limpet Patella caerulea (Linnaeus, 1758).</title>
        <authorList>
            <person name="Anh-Thu Weber A."/>
            <person name="Halstead-Nussloch G."/>
        </authorList>
    </citation>
    <scope>NUCLEOTIDE SEQUENCE [LARGE SCALE GENOMIC DNA]</scope>
    <source>
        <strain evidence="23">AATW-2023a</strain>
        <tissue evidence="23">Whole specimen</tissue>
    </source>
</reference>
<comment type="caution">
    <text evidence="23">The sequence shown here is derived from an EMBL/GenBank/DDBJ whole genome shotgun (WGS) entry which is preliminary data.</text>
</comment>
<feature type="transmembrane region" description="Helical" evidence="19">
    <location>
        <begin position="1095"/>
        <end position="1113"/>
    </location>
</feature>
<dbReference type="GO" id="GO:0016324">
    <property type="term" value="C:apical plasma membrane"/>
    <property type="evidence" value="ECO:0007669"/>
    <property type="project" value="UniProtKB-SubCell"/>
</dbReference>
<dbReference type="GO" id="GO:0005509">
    <property type="term" value="F:calcium ion binding"/>
    <property type="evidence" value="ECO:0007669"/>
    <property type="project" value="InterPro"/>
</dbReference>
<keyword evidence="14 19" id="KW-0472">Membrane</keyword>
<evidence type="ECO:0000256" key="3">
    <source>
        <dbReference type="ARBA" id="ARBA00012698"/>
    </source>
</evidence>
<feature type="transmembrane region" description="Helical" evidence="19">
    <location>
        <begin position="1010"/>
        <end position="1030"/>
    </location>
</feature>
<comment type="subcellular location">
    <subcellularLocation>
        <location evidence="1">Apical cell membrane</location>
        <topology evidence="1">Multi-pass membrane protein</topology>
    </subcellularLocation>
</comment>
<feature type="signal peptide" evidence="20">
    <location>
        <begin position="1"/>
        <end position="23"/>
    </location>
</feature>
<dbReference type="SUPFAM" id="SSF63380">
    <property type="entry name" value="Riboflavin synthase domain-like"/>
    <property type="match status" value="1"/>
</dbReference>
<keyword evidence="5" id="KW-0285">Flavoprotein</keyword>
<keyword evidence="20" id="KW-0732">Signal</keyword>
<dbReference type="CDD" id="cd00051">
    <property type="entry name" value="EFh"/>
    <property type="match status" value="1"/>
</dbReference>
<evidence type="ECO:0000256" key="10">
    <source>
        <dbReference type="ARBA" id="ARBA00022837"/>
    </source>
</evidence>
<evidence type="ECO:0000256" key="13">
    <source>
        <dbReference type="ARBA" id="ARBA00023002"/>
    </source>
</evidence>
<dbReference type="GO" id="GO:0016175">
    <property type="term" value="F:superoxide-generating NAD(P)H oxidase activity"/>
    <property type="evidence" value="ECO:0007669"/>
    <property type="project" value="UniProtKB-ARBA"/>
</dbReference>
<feature type="transmembrane region" description="Helical" evidence="19">
    <location>
        <begin position="1212"/>
        <end position="1230"/>
    </location>
</feature>
<dbReference type="GO" id="GO:0043020">
    <property type="term" value="C:NADPH oxidase complex"/>
    <property type="evidence" value="ECO:0007669"/>
    <property type="project" value="TreeGrafter"/>
</dbReference>
<evidence type="ECO:0000256" key="6">
    <source>
        <dbReference type="ARBA" id="ARBA00022692"/>
    </source>
</evidence>
<dbReference type="GO" id="GO:0042742">
    <property type="term" value="P:defense response to bacterium"/>
    <property type="evidence" value="ECO:0007669"/>
    <property type="project" value="UniProtKB-ARBA"/>
</dbReference>
<evidence type="ECO:0000259" key="22">
    <source>
        <dbReference type="PROSITE" id="PS51384"/>
    </source>
</evidence>
<proteinExistence type="inferred from homology"/>
<dbReference type="InterPro" id="IPR017938">
    <property type="entry name" value="Riboflavin_synthase-like_b-brl"/>
</dbReference>
<evidence type="ECO:0000256" key="12">
    <source>
        <dbReference type="ARBA" id="ARBA00022989"/>
    </source>
</evidence>
<dbReference type="Proteomes" id="UP001347796">
    <property type="component" value="Unassembled WGS sequence"/>
</dbReference>
<dbReference type="SMART" id="SM00054">
    <property type="entry name" value="EFh"/>
    <property type="match status" value="3"/>
</dbReference>
<keyword evidence="10" id="KW-0106">Calcium</keyword>
<keyword evidence="6 19" id="KW-0812">Transmembrane</keyword>
<dbReference type="PROSITE" id="PS51384">
    <property type="entry name" value="FAD_FR"/>
    <property type="match status" value="1"/>
</dbReference>
<feature type="domain" description="EF-hand" evidence="21">
    <location>
        <begin position="809"/>
        <end position="844"/>
    </location>
</feature>
<keyword evidence="7" id="KW-0479">Metal-binding</keyword>
<feature type="transmembrane region" description="Helical" evidence="19">
    <location>
        <begin position="1050"/>
        <end position="1075"/>
    </location>
</feature>
<evidence type="ECO:0000256" key="14">
    <source>
        <dbReference type="ARBA" id="ARBA00023136"/>
    </source>
</evidence>
<evidence type="ECO:0000256" key="18">
    <source>
        <dbReference type="ARBA" id="ARBA00048762"/>
    </source>
</evidence>
<dbReference type="Pfam" id="PF08022">
    <property type="entry name" value="FAD_binding_8"/>
    <property type="match status" value="1"/>
</dbReference>
<keyword evidence="9" id="KW-0274">FAD</keyword>
<dbReference type="CDD" id="cd06186">
    <property type="entry name" value="NOX_Duox_like_FAD_NADP"/>
    <property type="match status" value="1"/>
</dbReference>
<comment type="catalytic activity">
    <reaction evidence="17">
        <text>NADH + O2 + H(+) = H2O2 + NAD(+)</text>
        <dbReference type="Rhea" id="RHEA:11264"/>
        <dbReference type="ChEBI" id="CHEBI:15378"/>
        <dbReference type="ChEBI" id="CHEBI:15379"/>
        <dbReference type="ChEBI" id="CHEBI:16240"/>
        <dbReference type="ChEBI" id="CHEBI:57540"/>
        <dbReference type="ChEBI" id="CHEBI:57945"/>
        <dbReference type="EC" id="1.6.3.1"/>
    </reaction>
</comment>
<dbReference type="GO" id="GO:0042744">
    <property type="term" value="P:hydrogen peroxide catabolic process"/>
    <property type="evidence" value="ECO:0007669"/>
    <property type="project" value="UniProtKB-KW"/>
</dbReference>
<dbReference type="Pfam" id="PF08030">
    <property type="entry name" value="NAD_binding_6"/>
    <property type="match status" value="1"/>
</dbReference>
<dbReference type="Gene3D" id="1.10.238.10">
    <property type="entry name" value="EF-hand"/>
    <property type="match status" value="1"/>
</dbReference>
<dbReference type="Pfam" id="PF03098">
    <property type="entry name" value="An_peroxidase"/>
    <property type="match status" value="1"/>
</dbReference>
<dbReference type="FunFam" id="2.40.30.10:FF:000059">
    <property type="entry name" value="dual oxidase isoform X1"/>
    <property type="match status" value="1"/>
</dbReference>
<feature type="transmembrane region" description="Helical" evidence="19">
    <location>
        <begin position="1146"/>
        <end position="1172"/>
    </location>
</feature>
<dbReference type="Pfam" id="PF01794">
    <property type="entry name" value="Ferric_reduct"/>
    <property type="match status" value="1"/>
</dbReference>
<name>A0AAN8JND0_PATCE</name>
<evidence type="ECO:0000313" key="24">
    <source>
        <dbReference type="Proteomes" id="UP001347796"/>
    </source>
</evidence>
<keyword evidence="16" id="KW-0376">Hydrogen peroxide</keyword>
<dbReference type="InterPro" id="IPR017927">
    <property type="entry name" value="FAD-bd_FR_type"/>
</dbReference>
<feature type="transmembrane region" description="Helical" evidence="19">
    <location>
        <begin position="590"/>
        <end position="612"/>
    </location>
</feature>
<evidence type="ECO:0000313" key="23">
    <source>
        <dbReference type="EMBL" id="KAK6179830.1"/>
    </source>
</evidence>
<dbReference type="SFLD" id="SFLDG01168">
    <property type="entry name" value="Ferric_reductase_subgroup_(FRE"/>
    <property type="match status" value="1"/>
</dbReference>
<dbReference type="PANTHER" id="PTHR11972">
    <property type="entry name" value="NADPH OXIDASE"/>
    <property type="match status" value="1"/>
</dbReference>
<evidence type="ECO:0000256" key="16">
    <source>
        <dbReference type="ARBA" id="ARBA00023324"/>
    </source>
</evidence>
<feature type="transmembrane region" description="Helical" evidence="19">
    <location>
        <begin position="1184"/>
        <end position="1206"/>
    </location>
</feature>
<dbReference type="InterPro" id="IPR018247">
    <property type="entry name" value="EF_Hand_1_Ca_BS"/>
</dbReference>
<dbReference type="SFLD" id="SFLDS00052">
    <property type="entry name" value="Ferric_Reductase_Domain"/>
    <property type="match status" value="1"/>
</dbReference>
<dbReference type="InterPro" id="IPR002048">
    <property type="entry name" value="EF_hand_dom"/>
</dbReference>
<dbReference type="InterPro" id="IPR013121">
    <property type="entry name" value="Fe_red_NAD-bd_6"/>
</dbReference>
<evidence type="ECO:0000256" key="4">
    <source>
        <dbReference type="ARBA" id="ARBA00022559"/>
    </source>
</evidence>
<feature type="domain" description="FAD-binding FR-type" evidence="22">
    <location>
        <begin position="1234"/>
        <end position="1339"/>
    </location>
</feature>
<keyword evidence="13" id="KW-0560">Oxidoreductase</keyword>
<dbReference type="GO" id="GO:0042554">
    <property type="term" value="P:superoxide anion generation"/>
    <property type="evidence" value="ECO:0007669"/>
    <property type="project" value="TreeGrafter"/>
</dbReference>
<evidence type="ECO:0000256" key="15">
    <source>
        <dbReference type="ARBA" id="ARBA00023180"/>
    </source>
</evidence>
<dbReference type="SUPFAM" id="SSF48113">
    <property type="entry name" value="Heme-dependent peroxidases"/>
    <property type="match status" value="1"/>
</dbReference>
<evidence type="ECO:0000256" key="1">
    <source>
        <dbReference type="ARBA" id="ARBA00004424"/>
    </source>
</evidence>
<gene>
    <name evidence="23" type="ORF">SNE40_012099</name>
</gene>
<keyword evidence="24" id="KW-1185">Reference proteome</keyword>
<dbReference type="SUPFAM" id="SSF52343">
    <property type="entry name" value="Ferredoxin reductase-like, C-terminal NADP-linked domain"/>
    <property type="match status" value="1"/>
</dbReference>
<dbReference type="GO" id="GO:0020037">
    <property type="term" value="F:heme binding"/>
    <property type="evidence" value="ECO:0007669"/>
    <property type="project" value="InterPro"/>
</dbReference>
<dbReference type="SFLD" id="SFLDG01169">
    <property type="entry name" value="NADPH_oxidase_subgroup_(NOX)"/>
    <property type="match status" value="1"/>
</dbReference>
<keyword evidence="11" id="KW-0521">NADP</keyword>
<dbReference type="InterPro" id="IPR050369">
    <property type="entry name" value="RBOH/FRE"/>
</dbReference>
<dbReference type="GO" id="GO:0009886">
    <property type="term" value="P:post-embryonic animal morphogenesis"/>
    <property type="evidence" value="ECO:0007669"/>
    <property type="project" value="UniProtKB-ARBA"/>
</dbReference>
<evidence type="ECO:0000256" key="9">
    <source>
        <dbReference type="ARBA" id="ARBA00022827"/>
    </source>
</evidence>
<dbReference type="PROSITE" id="PS00018">
    <property type="entry name" value="EF_HAND_1"/>
    <property type="match status" value="1"/>
</dbReference>
<dbReference type="EC" id="1.6.3.1" evidence="3"/>
<dbReference type="PROSITE" id="PS50292">
    <property type="entry name" value="PEROXIDASE_3"/>
    <property type="match status" value="1"/>
</dbReference>
<keyword evidence="12 19" id="KW-1133">Transmembrane helix</keyword>
<evidence type="ECO:0000256" key="11">
    <source>
        <dbReference type="ARBA" id="ARBA00022857"/>
    </source>
</evidence>
<protein>
    <recommendedName>
        <fullName evidence="3">NAD(P)H oxidase (H2O2-forming)</fullName>
        <ecNumber evidence="3">1.6.3.1</ecNumber>
    </recommendedName>
</protein>
<dbReference type="GO" id="GO:0006979">
    <property type="term" value="P:response to oxidative stress"/>
    <property type="evidence" value="ECO:0007669"/>
    <property type="project" value="InterPro"/>
</dbReference>
<dbReference type="SUPFAM" id="SSF47473">
    <property type="entry name" value="EF-hand"/>
    <property type="match status" value="1"/>
</dbReference>
<feature type="chain" id="PRO_5042986806" description="NAD(P)H oxidase (H2O2-forming)" evidence="20">
    <location>
        <begin position="24"/>
        <end position="1514"/>
    </location>
</feature>
<dbReference type="FunFam" id="3.40.50.80:FF:000020">
    <property type="entry name" value="Dual oxidase 1"/>
    <property type="match status" value="1"/>
</dbReference>
<evidence type="ECO:0000256" key="20">
    <source>
        <dbReference type="SAM" id="SignalP"/>
    </source>
</evidence>
<dbReference type="GO" id="GO:0042303">
    <property type="term" value="P:molting cycle"/>
    <property type="evidence" value="ECO:0007669"/>
    <property type="project" value="UniProtKB-ARBA"/>
</dbReference>
<dbReference type="GO" id="GO:0016174">
    <property type="term" value="F:NAD(P)H oxidase H2O2-forming activity"/>
    <property type="evidence" value="ECO:0007669"/>
    <property type="project" value="UniProtKB-EC"/>
</dbReference>
<dbReference type="PROSITE" id="PS50222">
    <property type="entry name" value="EF_HAND_2"/>
    <property type="match status" value="2"/>
</dbReference>
<dbReference type="InterPro" id="IPR011992">
    <property type="entry name" value="EF-hand-dom_pair"/>
</dbReference>
<keyword evidence="4" id="KW-0575">Peroxidase</keyword>
<evidence type="ECO:0000256" key="5">
    <source>
        <dbReference type="ARBA" id="ARBA00022630"/>
    </source>
</evidence>
<dbReference type="InterPro" id="IPR019791">
    <property type="entry name" value="Haem_peroxidase_animal"/>
</dbReference>
<dbReference type="InterPro" id="IPR039261">
    <property type="entry name" value="FNR_nucleotide-bd"/>
</dbReference>
<evidence type="ECO:0000256" key="19">
    <source>
        <dbReference type="SAM" id="Phobius"/>
    </source>
</evidence>
<keyword evidence="15" id="KW-0325">Glycoprotein</keyword>
<dbReference type="Gene3D" id="3.40.50.80">
    <property type="entry name" value="Nucleotide-binding domain of ferredoxin-NADP reductase (FNR) module"/>
    <property type="match status" value="1"/>
</dbReference>
<dbReference type="InterPro" id="IPR013130">
    <property type="entry name" value="Fe3_Rdtase_TM_dom"/>
</dbReference>
<dbReference type="InterPro" id="IPR013112">
    <property type="entry name" value="FAD-bd_8"/>
</dbReference>
<sequence>MWKFASIWILYLEVGLLLSLVKCNNIELHPADGYYNNLFNPDWGITGNQLRRLTPPDYSDGAYEPSGVSRPNPLVISDTIHRGRSGMSTVSNKSALMVFFGQLVADEIINTGNPGCPPEYTNIEIPDNHLYRQKATHMTYERSGYDARTGSSPNRPRQQTNSVTPFLDAGFLYGTTQFFTNQLREFRGGRLLSNDGTSDLFPAKNDIRLILSNPAVPRDHSLKPSSRFFRIGNARGHMNPYLLTMQIIWYRWHNHLANDLSTKNRDWKDERLFYETKKRVTAQFQKIVMEEWLPVLLPQGNIPPYDDYKNYVHPGASQEFQTAMEAYISTLLPAGVWTLGENCARINTTSEDPDSDRQVEAVRLCNTYWDSQDLVQANFNSLLRGMLYTKAEPGDTTVVPDVREYYPGPYEFSRRDQVAVLIQQGRDHGLSDYNTIRQGLGFQPITRWENFNTSQEIVDKLRQVYGNNTSDLDLFTGGLLELSPSGPGEVFQRILVDQFTRIRDGDRFWYEKKGFFTEAELEEIRSTTFADILRNVTDVTPIFNSVFNCQGLAECSCADPPNVDNNNNTRFDVCSELQTYDYFTGSEVSFILSFLAIGLVIPGSILVLMLLIKRRQKMIADKSQRMSKYHRKSKPNSYLAEEWLGANSESRKVKIELHKERKKINVANGRGQSLRFIDLRRTEKIQIKISYDKQLNLASVRVPGDIDLILRFSGLPERQNFVTELETFLRELSIEVTRQEQAESVIISTSNNRDDRQKVLDEFFRVVCLQALKKDPTTESFNYDAEQASQVINVKLTRTEFADALGLQPSSIFVRNIFLLGDKDNDGFMCFREFLDLFAVFARGTADEKARLMFNIYDVKRKGILERGDFIKMIKSLLDLSDAKLGDDKVNELIDVMYREAGLNNRNTMTFDDFKKVFTLKEYEATFQSATIGEQGGTVSAHAADNTGGIRNRRHTLIKSYKGKKNGEIKSKRNSKVRVKVERPQPVSSTNTAEKIFAITKFMEIYRLQIFWLLLYTLVTIGIFIERAYYYAEGREHAGLRRLSGAWTTAMIRGSASVIMFTYSSLLLTMCRNIITRLRETFLHRFIPFDSAVDFHKYIAVVAMIGTIVHIFGHATNLYCIVTQPPQDVTCLFREYYRGSNELATFHYWAFQTITGLAGVYVTILIFIMYVFATQYARRNIFTAFWFTHGFYIFVYPLTFLHGVGVLVQAPLFPWFLIGPLVLFVLDKLASISRNKVEIRVKKVSILPSDVTELVFKRPANFDYKSGQWVRIACLKLGKSEYHPFTLTSAPHEENLSLHIRAVGPWTKNLRQLYERKSLENKPLPMLYVDGPFGEGHQDWFTFDVAVLVGGGIGVTPFASILKDIAFKSKSGLKINCKKVYFVWITRTQKHFEWLIDIIRDVEDQDVNDIVNVHIFVTQFQQKYDLRTTMLYICERNFQKVENKSLFTGLRAVTHFGRPKMTEFLQSLHYEYPGVERFGVFSCGPGPMTNSVQASCTLLNSVEGPTYHHHFENF</sequence>
<organism evidence="23 24">
    <name type="scientific">Patella caerulea</name>
    <name type="common">Rayed Mediterranean limpet</name>
    <dbReference type="NCBI Taxonomy" id="87958"/>
    <lineage>
        <taxon>Eukaryota</taxon>
        <taxon>Metazoa</taxon>
        <taxon>Spiralia</taxon>
        <taxon>Lophotrochozoa</taxon>
        <taxon>Mollusca</taxon>
        <taxon>Gastropoda</taxon>
        <taxon>Patellogastropoda</taxon>
        <taxon>Patelloidea</taxon>
        <taxon>Patellidae</taxon>
        <taxon>Patella</taxon>
    </lineage>
</organism>
<feature type="domain" description="EF-hand" evidence="21">
    <location>
        <begin position="845"/>
        <end position="880"/>
    </location>
</feature>
<evidence type="ECO:0000256" key="17">
    <source>
        <dbReference type="ARBA" id="ARBA00047455"/>
    </source>
</evidence>
<dbReference type="InterPro" id="IPR010255">
    <property type="entry name" value="Haem_peroxidase_sf"/>
</dbReference>
<dbReference type="GO" id="GO:0004601">
    <property type="term" value="F:peroxidase activity"/>
    <property type="evidence" value="ECO:0007669"/>
    <property type="project" value="UniProtKB-KW"/>
</dbReference>
<dbReference type="InterPro" id="IPR037120">
    <property type="entry name" value="Haem_peroxidase_sf_animal"/>
</dbReference>
<comment type="catalytic activity">
    <reaction evidence="18">
        <text>NADPH + O2 + H(+) = H2O2 + NADP(+)</text>
        <dbReference type="Rhea" id="RHEA:11260"/>
        <dbReference type="ChEBI" id="CHEBI:15378"/>
        <dbReference type="ChEBI" id="CHEBI:15379"/>
        <dbReference type="ChEBI" id="CHEBI:16240"/>
        <dbReference type="ChEBI" id="CHEBI:57783"/>
        <dbReference type="ChEBI" id="CHEBI:58349"/>
        <dbReference type="EC" id="1.6.3.1"/>
    </reaction>
</comment>
<evidence type="ECO:0000256" key="8">
    <source>
        <dbReference type="ARBA" id="ARBA00022737"/>
    </source>
</evidence>
<accession>A0AAN8JND0</accession>
<dbReference type="PRINTS" id="PR00457">
    <property type="entry name" value="ANPEROXIDASE"/>
</dbReference>
<evidence type="ECO:0000256" key="2">
    <source>
        <dbReference type="ARBA" id="ARBA00005644"/>
    </source>
</evidence>
<comment type="similarity">
    <text evidence="2">In the N-terminal section; belongs to the peroxidase family.</text>
</comment>
<dbReference type="PANTHER" id="PTHR11972:SF208">
    <property type="entry name" value="DUAL OXIDASE-LIKE PROTEIN"/>
    <property type="match status" value="1"/>
</dbReference>
<dbReference type="Gene3D" id="1.10.640.10">
    <property type="entry name" value="Haem peroxidase domain superfamily, animal type"/>
    <property type="match status" value="1"/>
</dbReference>
<dbReference type="Gene3D" id="2.40.30.10">
    <property type="entry name" value="Translation factors"/>
    <property type="match status" value="1"/>
</dbReference>
<evidence type="ECO:0000259" key="21">
    <source>
        <dbReference type="PROSITE" id="PS50222"/>
    </source>
</evidence>
<keyword evidence="8" id="KW-0677">Repeat</keyword>